<keyword evidence="1" id="KW-0812">Transmembrane</keyword>
<name>A0AA94F240_9FLAO</name>
<feature type="transmembrane region" description="Helical" evidence="1">
    <location>
        <begin position="6"/>
        <end position="25"/>
    </location>
</feature>
<accession>A0AA94F240</accession>
<keyword evidence="1" id="KW-1133">Transmembrane helix</keyword>
<feature type="transmembrane region" description="Helical" evidence="1">
    <location>
        <begin position="86"/>
        <end position="104"/>
    </location>
</feature>
<dbReference type="EMBL" id="RWGX01000002">
    <property type="protein sequence ID" value="RVU89491.1"/>
    <property type="molecule type" value="Genomic_DNA"/>
</dbReference>
<keyword evidence="1" id="KW-0472">Membrane</keyword>
<evidence type="ECO:0000256" key="1">
    <source>
        <dbReference type="SAM" id="Phobius"/>
    </source>
</evidence>
<comment type="caution">
    <text evidence="2">The sequence shown here is derived from an EMBL/GenBank/DDBJ whole genome shotgun (WGS) entry which is preliminary data.</text>
</comment>
<proteinExistence type="predicted"/>
<organism evidence="2">
    <name type="scientific">Flavobacterium columnare</name>
    <dbReference type="NCBI Taxonomy" id="996"/>
    <lineage>
        <taxon>Bacteria</taxon>
        <taxon>Pseudomonadati</taxon>
        <taxon>Bacteroidota</taxon>
        <taxon>Flavobacteriia</taxon>
        <taxon>Flavobacteriales</taxon>
        <taxon>Flavobacteriaceae</taxon>
        <taxon>Flavobacterium</taxon>
    </lineage>
</organism>
<protein>
    <submittedName>
        <fullName evidence="2">Uncharacterized protein</fullName>
    </submittedName>
</protein>
<gene>
    <name evidence="2" type="ORF">EJB19_01215</name>
</gene>
<sequence length="107" mass="12888">MKYFVIGLFVFVIAIFICAFNIILLKKEIFYNYICKEKKISNFDYLMDFDGNWLFKEIDMNDIPEDERNEKSLLEKLDRILKLKKILYVLLFLSLIFLISVKVMKIV</sequence>
<reference evidence="2" key="1">
    <citation type="submission" date="2018-12" db="EMBL/GenBank/DDBJ databases">
        <title>Draft genome sequence of Flaovobacterium columnare BGFS27 isolated from channel catfish in Alabama.</title>
        <authorList>
            <person name="Cai W."/>
            <person name="Arias C."/>
        </authorList>
    </citation>
    <scope>NUCLEOTIDE SEQUENCE [LARGE SCALE GENOMIC DNA]</scope>
    <source>
        <strain evidence="2">BGFS27</strain>
    </source>
</reference>
<dbReference type="RefSeq" id="WP_089047552.1">
    <property type="nucleotide sequence ID" value="NZ_RWGX02000005.1"/>
</dbReference>
<evidence type="ECO:0000313" key="2">
    <source>
        <dbReference type="EMBL" id="RVU89491.1"/>
    </source>
</evidence>
<dbReference type="AlphaFoldDB" id="A0AA94F240"/>